<protein>
    <submittedName>
        <fullName evidence="3">Phloretin 2'-O-glucosyltransferase</fullName>
    </submittedName>
</protein>
<keyword evidence="4" id="KW-1185">Reference proteome</keyword>
<reference evidence="3" key="1">
    <citation type="submission" date="2020-06" db="EMBL/GenBank/DDBJ databases">
        <authorList>
            <consortium name="Plant Systems Biology data submission"/>
        </authorList>
    </citation>
    <scope>NUCLEOTIDE SEQUENCE</scope>
    <source>
        <strain evidence="3">D6</strain>
    </source>
</reference>
<dbReference type="PANTHER" id="PTHR48043">
    <property type="entry name" value="EG:EG0003.4 PROTEIN-RELATED"/>
    <property type="match status" value="1"/>
</dbReference>
<dbReference type="PANTHER" id="PTHR48043:SF145">
    <property type="entry name" value="FI06409P-RELATED"/>
    <property type="match status" value="1"/>
</dbReference>
<evidence type="ECO:0000313" key="3">
    <source>
        <dbReference type="EMBL" id="CAB9506308.1"/>
    </source>
</evidence>
<comment type="caution">
    <text evidence="3">The sequence shown here is derived from an EMBL/GenBank/DDBJ whole genome shotgun (WGS) entry which is preliminary data.</text>
</comment>
<dbReference type="EMBL" id="CAICTM010000261">
    <property type="protein sequence ID" value="CAB9506308.1"/>
    <property type="molecule type" value="Genomic_DNA"/>
</dbReference>
<dbReference type="AlphaFoldDB" id="A0A9N8HDJ6"/>
<name>A0A9N8HDJ6_9STRA</name>
<dbReference type="InterPro" id="IPR050271">
    <property type="entry name" value="UDP-glycosyltransferase"/>
</dbReference>
<dbReference type="CDD" id="cd03784">
    <property type="entry name" value="GT1_Gtf-like"/>
    <property type="match status" value="1"/>
</dbReference>
<proteinExistence type="predicted"/>
<dbReference type="OrthoDB" id="1927969at2759"/>
<sequence length="434" mass="47918">MVETKLNIAFCSVPMVGHLNPLLPYAAELIKRGHSVTVFHEAHPKYRQKIESSGAKEVISVTYDCQNDDNKSWSGIIFDCVKSYYEGQATLPSVMVYEFFAVEAADAADALGVPSIGVFPNPRSVNRWAATLEDQNTLKWKLWCAFMWQVEPILARVLWCFRSWGRFKRGLPVLPEQDLYPSPYMPRPMIGCTTPLIEFPDLPEAPLFHMVGPSIPTVADPIEPDLNSWLEAQKDKPIVYVAFGTMYKYNEETIQKLEADFLALGNSVSVLWSLPKQHQSSLITQPPPQNWRVESFFPQVSLFKTGKIGVFVTHCGSNSVYEALVSGVPMVCYPQFADQPANATRLVRAGVGLIARKGMLGDALKNMLGKLDVFAKASKDLAAALNSNNAAQQAADLIEQVASGEHLVNKNRRLPLLPLFLAGAAVPIAIVALA</sequence>
<gene>
    <name evidence="3" type="ORF">SEMRO_262_G102060.1</name>
</gene>
<evidence type="ECO:0000313" key="4">
    <source>
        <dbReference type="Proteomes" id="UP001153069"/>
    </source>
</evidence>
<accession>A0A9N8HDJ6</accession>
<dbReference type="Pfam" id="PF00201">
    <property type="entry name" value="UDPGT"/>
    <property type="match status" value="1"/>
</dbReference>
<evidence type="ECO:0000256" key="1">
    <source>
        <dbReference type="ARBA" id="ARBA00022676"/>
    </source>
</evidence>
<dbReference type="Gene3D" id="3.40.50.2000">
    <property type="entry name" value="Glycogen Phosphorylase B"/>
    <property type="match status" value="2"/>
</dbReference>
<organism evidence="3 4">
    <name type="scientific">Seminavis robusta</name>
    <dbReference type="NCBI Taxonomy" id="568900"/>
    <lineage>
        <taxon>Eukaryota</taxon>
        <taxon>Sar</taxon>
        <taxon>Stramenopiles</taxon>
        <taxon>Ochrophyta</taxon>
        <taxon>Bacillariophyta</taxon>
        <taxon>Bacillariophyceae</taxon>
        <taxon>Bacillariophycidae</taxon>
        <taxon>Naviculales</taxon>
        <taxon>Naviculaceae</taxon>
        <taxon>Seminavis</taxon>
    </lineage>
</organism>
<keyword evidence="2" id="KW-0808">Transferase</keyword>
<dbReference type="InterPro" id="IPR002213">
    <property type="entry name" value="UDP_glucos_trans"/>
</dbReference>
<evidence type="ECO:0000256" key="2">
    <source>
        <dbReference type="ARBA" id="ARBA00022679"/>
    </source>
</evidence>
<dbReference type="Proteomes" id="UP001153069">
    <property type="component" value="Unassembled WGS sequence"/>
</dbReference>
<dbReference type="GO" id="GO:0008194">
    <property type="term" value="F:UDP-glycosyltransferase activity"/>
    <property type="evidence" value="ECO:0007669"/>
    <property type="project" value="InterPro"/>
</dbReference>
<keyword evidence="1" id="KW-0328">Glycosyltransferase</keyword>
<dbReference type="SUPFAM" id="SSF53756">
    <property type="entry name" value="UDP-Glycosyltransferase/glycogen phosphorylase"/>
    <property type="match status" value="1"/>
</dbReference>